<dbReference type="Gene3D" id="1.10.357.140">
    <property type="entry name" value="UbiA prenyltransferase"/>
    <property type="match status" value="1"/>
</dbReference>
<proteinExistence type="inferred from homology"/>
<keyword evidence="4 10" id="KW-0808">Transferase</keyword>
<dbReference type="VEuPathDB" id="FungiDB:MELLADRAFT_87175"/>
<keyword evidence="10" id="KW-0831">Ubiquinone biosynthesis</keyword>
<dbReference type="GO" id="GO:0008412">
    <property type="term" value="F:4-hydroxybenzoate polyprenyltransferase activity"/>
    <property type="evidence" value="ECO:0007669"/>
    <property type="project" value="UniProtKB-EC"/>
</dbReference>
<evidence type="ECO:0000256" key="8">
    <source>
        <dbReference type="ARBA" id="ARBA00052313"/>
    </source>
</evidence>
<feature type="region of interest" description="Disordered" evidence="11">
    <location>
        <begin position="47"/>
        <end position="74"/>
    </location>
</feature>
<dbReference type="InterPro" id="IPR039653">
    <property type="entry name" value="Prenyltransferase"/>
</dbReference>
<evidence type="ECO:0000256" key="1">
    <source>
        <dbReference type="ARBA" id="ARBA00001946"/>
    </source>
</evidence>
<protein>
    <recommendedName>
        <fullName evidence="10">4-hydroxybenzoate polyprenyltransferase, mitochondrial</fullName>
        <shortName evidence="10">4-HB polyprenyltransferase</shortName>
        <ecNumber evidence="10">2.5.1.39</ecNumber>
    </recommendedName>
    <alternativeName>
        <fullName evidence="10">Para-hydroxybenzoate--polyprenyltransferase</fullName>
        <shortName evidence="10">PHB:PPT</shortName>
        <shortName evidence="10">PHB:polyprenyltransferase</shortName>
    </alternativeName>
</protein>
<dbReference type="EMBL" id="GL883090">
    <property type="protein sequence ID" value="EGG12863.1"/>
    <property type="molecule type" value="Genomic_DNA"/>
</dbReference>
<feature type="transmembrane region" description="Helical" evidence="10">
    <location>
        <begin position="308"/>
        <end position="327"/>
    </location>
</feature>
<dbReference type="InterPro" id="IPR000537">
    <property type="entry name" value="UbiA_prenyltransferase"/>
</dbReference>
<dbReference type="NCBIfam" id="TIGR01474">
    <property type="entry name" value="ubiA_proteo"/>
    <property type="match status" value="1"/>
</dbReference>
<dbReference type="FunFam" id="1.10.357.140:FF:000003">
    <property type="entry name" value="4-hydroxybenzoate polyprenyltransferase, mitochondrial"/>
    <property type="match status" value="1"/>
</dbReference>
<gene>
    <name evidence="12" type="ORF">MELLADRAFT_87175</name>
</gene>
<dbReference type="EC" id="2.5.1.39" evidence="10"/>
<keyword evidence="7 10" id="KW-0472">Membrane</keyword>
<evidence type="ECO:0000256" key="2">
    <source>
        <dbReference type="ARBA" id="ARBA00004292"/>
    </source>
</evidence>
<name>F4R4S8_MELLP</name>
<evidence type="ECO:0000313" key="13">
    <source>
        <dbReference type="Proteomes" id="UP000001072"/>
    </source>
</evidence>
<evidence type="ECO:0000256" key="4">
    <source>
        <dbReference type="ARBA" id="ARBA00022679"/>
    </source>
</evidence>
<dbReference type="GO" id="GO:0005743">
    <property type="term" value="C:mitochondrial inner membrane"/>
    <property type="evidence" value="ECO:0007669"/>
    <property type="project" value="UniProtKB-SubCell"/>
</dbReference>
<feature type="transmembrane region" description="Helical" evidence="10">
    <location>
        <begin position="185"/>
        <end position="205"/>
    </location>
</feature>
<feature type="transmembrane region" description="Helical" evidence="10">
    <location>
        <begin position="211"/>
        <end position="229"/>
    </location>
</feature>
<dbReference type="Proteomes" id="UP000001072">
    <property type="component" value="Unassembled WGS sequence"/>
</dbReference>
<dbReference type="InParanoid" id="F4R4S8"/>
<dbReference type="STRING" id="747676.F4R4S8"/>
<keyword evidence="10" id="KW-0999">Mitochondrion inner membrane</keyword>
<dbReference type="PROSITE" id="PS00943">
    <property type="entry name" value="UBIA"/>
    <property type="match status" value="1"/>
</dbReference>
<feature type="compositionally biased region" description="Basic and acidic residues" evidence="11">
    <location>
        <begin position="61"/>
        <end position="70"/>
    </location>
</feature>
<evidence type="ECO:0000256" key="9">
    <source>
        <dbReference type="ARBA" id="ARBA00058997"/>
    </source>
</evidence>
<dbReference type="GO" id="GO:0008299">
    <property type="term" value="P:isoprenoid biosynthetic process"/>
    <property type="evidence" value="ECO:0007669"/>
    <property type="project" value="UniProtKB-UniRule"/>
</dbReference>
<comment type="subcellular location">
    <subcellularLocation>
        <location evidence="2 10">Mitochondrion inner membrane</location>
        <topology evidence="2 10">Multi-pass membrane protein</topology>
        <orientation evidence="2 10">Matrix side</orientation>
    </subcellularLocation>
</comment>
<evidence type="ECO:0000256" key="11">
    <source>
        <dbReference type="SAM" id="MobiDB-lite"/>
    </source>
</evidence>
<keyword evidence="10" id="KW-0414">Isoprene biosynthesis</keyword>
<dbReference type="FunCoup" id="F4R4S8">
    <property type="interactions" value="199"/>
</dbReference>
<organism evidence="13">
    <name type="scientific">Melampsora larici-populina (strain 98AG31 / pathotype 3-4-7)</name>
    <name type="common">Poplar leaf rust fungus</name>
    <dbReference type="NCBI Taxonomy" id="747676"/>
    <lineage>
        <taxon>Eukaryota</taxon>
        <taxon>Fungi</taxon>
        <taxon>Dikarya</taxon>
        <taxon>Basidiomycota</taxon>
        <taxon>Pucciniomycotina</taxon>
        <taxon>Pucciniomycetes</taxon>
        <taxon>Pucciniales</taxon>
        <taxon>Melampsoraceae</taxon>
        <taxon>Melampsora</taxon>
    </lineage>
</organism>
<feature type="transmembrane region" description="Helical" evidence="10">
    <location>
        <begin position="363"/>
        <end position="385"/>
    </location>
</feature>
<keyword evidence="10" id="KW-0496">Mitochondrion</keyword>
<dbReference type="CDD" id="cd13959">
    <property type="entry name" value="PT_UbiA_COQ2"/>
    <property type="match status" value="1"/>
</dbReference>
<dbReference type="AlphaFoldDB" id="F4R4S8"/>
<dbReference type="GeneID" id="18934416"/>
<keyword evidence="13" id="KW-1185">Reference proteome</keyword>
<feature type="transmembrane region" description="Helical" evidence="10">
    <location>
        <begin position="333"/>
        <end position="351"/>
    </location>
</feature>
<dbReference type="InterPro" id="IPR030470">
    <property type="entry name" value="UbiA_prenylTrfase_CS"/>
</dbReference>
<comment type="function">
    <text evidence="9 10">Catalyzes the prenylation of para-hydroxybenzoate (PHB) with an all-trans polyprenyl group. Mediates the second step in the final reaction sequence of coenzyme Q (CoQ) biosynthesis, which is the condensation of the polyisoprenoid side chain with PHB, generating the first membrane-bound Q intermediate.</text>
</comment>
<comment type="similarity">
    <text evidence="3 10">Belongs to the UbiA prenyltransferase family.</text>
</comment>
<dbReference type="KEGG" id="mlr:MELLADRAFT_87175"/>
<feature type="transmembrane region" description="Helical" evidence="10">
    <location>
        <begin position="115"/>
        <end position="134"/>
    </location>
</feature>
<evidence type="ECO:0000256" key="10">
    <source>
        <dbReference type="HAMAP-Rule" id="MF_03189"/>
    </source>
</evidence>
<feature type="transmembrane region" description="Helical" evidence="10">
    <location>
        <begin position="238"/>
        <end position="257"/>
    </location>
</feature>
<comment type="pathway">
    <text evidence="10">Cofactor biosynthesis; ubiquinone biosynthesis.</text>
</comment>
<dbReference type="GO" id="GO:0006744">
    <property type="term" value="P:ubiquinone biosynthetic process"/>
    <property type="evidence" value="ECO:0007669"/>
    <property type="project" value="UniProtKB-UniRule"/>
</dbReference>
<dbReference type="HAMAP" id="MF_01635">
    <property type="entry name" value="UbiA"/>
    <property type="match status" value="1"/>
</dbReference>
<comment type="cofactor">
    <cofactor evidence="1 10">
        <name>Mg(2+)</name>
        <dbReference type="ChEBI" id="CHEBI:18420"/>
    </cofactor>
</comment>
<dbReference type="InterPro" id="IPR006370">
    <property type="entry name" value="HB_polyprenyltransferase-like"/>
</dbReference>
<dbReference type="PANTHER" id="PTHR11048">
    <property type="entry name" value="PRENYLTRANSFERASES"/>
    <property type="match status" value="1"/>
</dbReference>
<evidence type="ECO:0000256" key="5">
    <source>
        <dbReference type="ARBA" id="ARBA00022692"/>
    </source>
</evidence>
<reference evidence="13" key="1">
    <citation type="journal article" date="2011" name="Proc. Natl. Acad. Sci. U.S.A.">
        <title>Obligate biotrophy features unraveled by the genomic analysis of rust fungi.</title>
        <authorList>
            <person name="Duplessis S."/>
            <person name="Cuomo C.A."/>
            <person name="Lin Y.-C."/>
            <person name="Aerts A."/>
            <person name="Tisserant E."/>
            <person name="Veneault-Fourrey C."/>
            <person name="Joly D.L."/>
            <person name="Hacquard S."/>
            <person name="Amselem J."/>
            <person name="Cantarel B.L."/>
            <person name="Chiu R."/>
            <person name="Coutinho P.M."/>
            <person name="Feau N."/>
            <person name="Field M."/>
            <person name="Frey P."/>
            <person name="Gelhaye E."/>
            <person name="Goldberg J."/>
            <person name="Grabherr M.G."/>
            <person name="Kodira C.D."/>
            <person name="Kohler A."/>
            <person name="Kuees U."/>
            <person name="Lindquist E.A."/>
            <person name="Lucas S.M."/>
            <person name="Mago R."/>
            <person name="Mauceli E."/>
            <person name="Morin E."/>
            <person name="Murat C."/>
            <person name="Pangilinan J.L."/>
            <person name="Park R."/>
            <person name="Pearson M."/>
            <person name="Quesneville H."/>
            <person name="Rouhier N."/>
            <person name="Sakthikumar S."/>
            <person name="Salamov A.A."/>
            <person name="Schmutz J."/>
            <person name="Selles B."/>
            <person name="Shapiro H."/>
            <person name="Tanguay P."/>
            <person name="Tuskan G.A."/>
            <person name="Henrissat B."/>
            <person name="Van de Peer Y."/>
            <person name="Rouze P."/>
            <person name="Ellis J.G."/>
            <person name="Dodds P.N."/>
            <person name="Schein J.E."/>
            <person name="Zhong S."/>
            <person name="Hamelin R.C."/>
            <person name="Grigoriev I.V."/>
            <person name="Szabo L.J."/>
            <person name="Martin F."/>
        </authorList>
    </citation>
    <scope>NUCLEOTIDE SEQUENCE [LARGE SCALE GENOMIC DNA]</scope>
    <source>
        <strain evidence="13">98AG31 / pathotype 3-4-7</strain>
    </source>
</reference>
<sequence length="408" mass="46126">MTVELKKMLRIYKPFSRFKPFVRSHHQSNLNLNQALVFKLHFHSTLPDRNQNRNQNNNTNRIEHTNRIQTEEDSAQATTLSSTYHQTIKNHFDQSKQFIKPYLAISRIQSPIGSILLFLPCATSITLASTSILLPPSQLIYQLGIFGLGAFVMRGAGCTINDLWDRNIDSKVKRTENRPLPSGSITIPKAITWLGLQLTVGLGVLIQLNPYSILLGSCSLLLVVIYPLMKRITYWPQLVLGFAFNWGALLGSSAILGATDWKVALPLYFGHVAWTIIYDTIYAHQDKEFDLKVGVKSTAILFHKNTKLILTGFSLTMISLIGLSGYFNEVGLWFYLISCFGSSLHLLNLIYKLNIHNPTSCLNAFNLSTLTGFLIWFGCLVDYSIKYLSNQEEEKEKEKKEALKAIES</sequence>
<dbReference type="PANTHER" id="PTHR11048:SF28">
    <property type="entry name" value="4-HYDROXYBENZOATE POLYPRENYLTRANSFERASE, MITOCHONDRIAL"/>
    <property type="match status" value="1"/>
</dbReference>
<comment type="catalytic activity">
    <reaction evidence="8 10">
        <text>an all-trans-polyprenyl diphosphate + 4-hydroxybenzoate = a 4-hydroxy-3-(all-trans-polyprenyl)benzoate + diphosphate</text>
        <dbReference type="Rhea" id="RHEA:44504"/>
        <dbReference type="Rhea" id="RHEA-COMP:9514"/>
        <dbReference type="Rhea" id="RHEA-COMP:9564"/>
        <dbReference type="ChEBI" id="CHEBI:17879"/>
        <dbReference type="ChEBI" id="CHEBI:33019"/>
        <dbReference type="ChEBI" id="CHEBI:58914"/>
        <dbReference type="ChEBI" id="CHEBI:78396"/>
        <dbReference type="EC" id="2.5.1.39"/>
    </reaction>
</comment>
<dbReference type="OrthoDB" id="18170at2759"/>
<dbReference type="Pfam" id="PF01040">
    <property type="entry name" value="UbiA"/>
    <property type="match status" value="1"/>
</dbReference>
<evidence type="ECO:0000256" key="7">
    <source>
        <dbReference type="ARBA" id="ARBA00023136"/>
    </source>
</evidence>
<feature type="transmembrane region" description="Helical" evidence="10">
    <location>
        <begin position="263"/>
        <end position="282"/>
    </location>
</feature>
<accession>F4R4S8</accession>
<dbReference type="RefSeq" id="XP_007403801.1">
    <property type="nucleotide sequence ID" value="XM_007403739.1"/>
</dbReference>
<dbReference type="FunFam" id="1.20.120.1780:FF:000001">
    <property type="entry name" value="4-hydroxybenzoate octaprenyltransferase"/>
    <property type="match status" value="1"/>
</dbReference>
<keyword evidence="6 10" id="KW-1133">Transmembrane helix</keyword>
<dbReference type="InterPro" id="IPR044878">
    <property type="entry name" value="UbiA_sf"/>
</dbReference>
<dbReference type="HOGENOM" id="CLU_034879_3_0_1"/>
<evidence type="ECO:0000256" key="6">
    <source>
        <dbReference type="ARBA" id="ARBA00022989"/>
    </source>
</evidence>
<dbReference type="Gene3D" id="1.20.120.1780">
    <property type="entry name" value="UbiA prenyltransferase"/>
    <property type="match status" value="1"/>
</dbReference>
<evidence type="ECO:0000313" key="12">
    <source>
        <dbReference type="EMBL" id="EGG12863.1"/>
    </source>
</evidence>
<keyword evidence="5 10" id="KW-0812">Transmembrane</keyword>
<feature type="transmembrane region" description="Helical" evidence="10">
    <location>
        <begin position="140"/>
        <end position="164"/>
    </location>
</feature>
<dbReference type="UniPathway" id="UPA00232"/>
<dbReference type="eggNOG" id="KOG1381">
    <property type="taxonomic scope" value="Eukaryota"/>
</dbReference>
<evidence type="ECO:0000256" key="3">
    <source>
        <dbReference type="ARBA" id="ARBA00005985"/>
    </source>
</evidence>